<dbReference type="RefSeq" id="XP_013781454.1">
    <property type="nucleotide sequence ID" value="XM_013926000.1"/>
</dbReference>
<sequence>MPVTIIHEDARFQAELSTAGSKLVVVDFTASWCVPCQRIAPVFEELSNKYTLAIFLKVDVDQCPDAAAFQGVTAMPTFIFFRSKVKLAQIQGADPQALENKIKELVGSEIDDLEGVVPGHVDLSSFITKSLCECLNESDENTLTECLSSGDGFLESDVDEQLIMSFGFNQTVKLHSLKIQAPKDSGPKNIKLFINQPRTLDFDQADNMEPVQAIEIQPKDLDDGSIIPLRYVKFQHVQNLQIFVKDNQEGTERTRIDHLAIYGSPICTTNMGEFKRVAGKKGESH</sequence>
<keyword evidence="1" id="KW-1015">Disulfide bond</keyword>
<protein>
    <submittedName>
        <fullName evidence="5">Thioredoxin-like protein 1</fullName>
    </submittedName>
</protein>
<proteinExistence type="predicted"/>
<dbReference type="InterPro" id="IPR010400">
    <property type="entry name" value="PITH_dom"/>
</dbReference>
<dbReference type="InterPro" id="IPR017937">
    <property type="entry name" value="Thioredoxin_CS"/>
</dbReference>
<dbReference type="CDD" id="cd02947">
    <property type="entry name" value="TRX_family"/>
    <property type="match status" value="1"/>
</dbReference>
<dbReference type="Gene3D" id="2.60.120.470">
    <property type="entry name" value="PITH domain"/>
    <property type="match status" value="1"/>
</dbReference>
<dbReference type="SUPFAM" id="SSF52833">
    <property type="entry name" value="Thioredoxin-like"/>
    <property type="match status" value="1"/>
</dbReference>
<dbReference type="InterPro" id="IPR013766">
    <property type="entry name" value="Thioredoxin_domain"/>
</dbReference>
<dbReference type="Pfam" id="PF00085">
    <property type="entry name" value="Thioredoxin"/>
    <property type="match status" value="1"/>
</dbReference>
<gene>
    <name evidence="5" type="primary">LOC106465767</name>
</gene>
<evidence type="ECO:0000313" key="4">
    <source>
        <dbReference type="Proteomes" id="UP000694941"/>
    </source>
</evidence>
<dbReference type="InterPro" id="IPR037047">
    <property type="entry name" value="PITH_dom_sf"/>
</dbReference>
<dbReference type="InterPro" id="IPR036249">
    <property type="entry name" value="Thioredoxin-like_sf"/>
</dbReference>
<dbReference type="Pfam" id="PF06201">
    <property type="entry name" value="PITH"/>
    <property type="match status" value="1"/>
</dbReference>
<reference evidence="5" key="1">
    <citation type="submission" date="2025-08" db="UniProtKB">
        <authorList>
            <consortium name="RefSeq"/>
        </authorList>
    </citation>
    <scope>IDENTIFICATION</scope>
    <source>
        <tissue evidence="5">Muscle</tissue>
    </source>
</reference>
<dbReference type="PROSITE" id="PS51352">
    <property type="entry name" value="THIOREDOXIN_2"/>
    <property type="match status" value="1"/>
</dbReference>
<feature type="domain" description="Thioredoxin" evidence="2">
    <location>
        <begin position="1"/>
        <end position="107"/>
    </location>
</feature>
<keyword evidence="4" id="KW-1185">Reference proteome</keyword>
<evidence type="ECO:0000313" key="5">
    <source>
        <dbReference type="RefSeq" id="XP_013781454.1"/>
    </source>
</evidence>
<feature type="domain" description="PITH" evidence="3">
    <location>
        <begin position="112"/>
        <end position="281"/>
    </location>
</feature>
<name>A0ABM1BGC8_LIMPO</name>
<dbReference type="InterPro" id="IPR008979">
    <property type="entry name" value="Galactose-bd-like_sf"/>
</dbReference>
<evidence type="ECO:0000256" key="1">
    <source>
        <dbReference type="ARBA" id="ARBA00023157"/>
    </source>
</evidence>
<dbReference type="Proteomes" id="UP000694941">
    <property type="component" value="Unplaced"/>
</dbReference>
<dbReference type="SUPFAM" id="SSF49785">
    <property type="entry name" value="Galactose-binding domain-like"/>
    <property type="match status" value="1"/>
</dbReference>
<evidence type="ECO:0000259" key="3">
    <source>
        <dbReference type="PROSITE" id="PS51532"/>
    </source>
</evidence>
<accession>A0ABM1BGC8</accession>
<dbReference type="PROSITE" id="PS00194">
    <property type="entry name" value="THIOREDOXIN_1"/>
    <property type="match status" value="1"/>
</dbReference>
<dbReference type="PANTHER" id="PTHR46115">
    <property type="entry name" value="THIOREDOXIN-LIKE PROTEIN 1"/>
    <property type="match status" value="1"/>
</dbReference>
<evidence type="ECO:0000259" key="2">
    <source>
        <dbReference type="PROSITE" id="PS51352"/>
    </source>
</evidence>
<dbReference type="PROSITE" id="PS51532">
    <property type="entry name" value="PITH"/>
    <property type="match status" value="1"/>
</dbReference>
<dbReference type="Gene3D" id="3.40.30.10">
    <property type="entry name" value="Glutaredoxin"/>
    <property type="match status" value="1"/>
</dbReference>
<dbReference type="GeneID" id="106465767"/>
<organism evidence="4 5">
    <name type="scientific">Limulus polyphemus</name>
    <name type="common">Atlantic horseshoe crab</name>
    <dbReference type="NCBI Taxonomy" id="6850"/>
    <lineage>
        <taxon>Eukaryota</taxon>
        <taxon>Metazoa</taxon>
        <taxon>Ecdysozoa</taxon>
        <taxon>Arthropoda</taxon>
        <taxon>Chelicerata</taxon>
        <taxon>Merostomata</taxon>
        <taxon>Xiphosura</taxon>
        <taxon>Limulidae</taxon>
        <taxon>Limulus</taxon>
    </lineage>
</organism>
<dbReference type="PRINTS" id="PR00421">
    <property type="entry name" value="THIOREDOXIN"/>
</dbReference>